<evidence type="ECO:0000256" key="1">
    <source>
        <dbReference type="SAM" id="Phobius"/>
    </source>
</evidence>
<keyword evidence="1" id="KW-0472">Membrane</keyword>
<organism evidence="2 3">
    <name type="scientific">Pocillopora meandrina</name>
    <dbReference type="NCBI Taxonomy" id="46732"/>
    <lineage>
        <taxon>Eukaryota</taxon>
        <taxon>Metazoa</taxon>
        <taxon>Cnidaria</taxon>
        <taxon>Anthozoa</taxon>
        <taxon>Hexacorallia</taxon>
        <taxon>Scleractinia</taxon>
        <taxon>Astrocoeniina</taxon>
        <taxon>Pocilloporidae</taxon>
        <taxon>Pocillopora</taxon>
    </lineage>
</organism>
<sequence length="111" mass="13086">MFDSHFCFKDHITDICKSSFYHLRNISYIRKYLSATTTELLVHMFVSSKLDYCNSLLYGLPAYAIKKATTRSKCRGAPRHTYKKNMITSRLFFSIFIGFPLTNVLFLRFYL</sequence>
<evidence type="ECO:0000313" key="2">
    <source>
        <dbReference type="EMBL" id="CAH3141143.1"/>
    </source>
</evidence>
<dbReference type="EMBL" id="CALNXJ010000035">
    <property type="protein sequence ID" value="CAH3141143.1"/>
    <property type="molecule type" value="Genomic_DNA"/>
</dbReference>
<reference evidence="2 3" key="1">
    <citation type="submission" date="2022-05" db="EMBL/GenBank/DDBJ databases">
        <authorList>
            <consortium name="Genoscope - CEA"/>
            <person name="William W."/>
        </authorList>
    </citation>
    <scope>NUCLEOTIDE SEQUENCE [LARGE SCALE GENOMIC DNA]</scope>
</reference>
<comment type="caution">
    <text evidence="2">The sequence shown here is derived from an EMBL/GenBank/DDBJ whole genome shotgun (WGS) entry which is preliminary data.</text>
</comment>
<proteinExistence type="predicted"/>
<keyword evidence="1" id="KW-1133">Transmembrane helix</keyword>
<feature type="transmembrane region" description="Helical" evidence="1">
    <location>
        <begin position="91"/>
        <end position="110"/>
    </location>
</feature>
<keyword evidence="3" id="KW-1185">Reference proteome</keyword>
<protein>
    <submittedName>
        <fullName evidence="2">Uncharacterized protein</fullName>
    </submittedName>
</protein>
<dbReference type="Proteomes" id="UP001159428">
    <property type="component" value="Unassembled WGS sequence"/>
</dbReference>
<gene>
    <name evidence="2" type="ORF">PMEA_00019715</name>
</gene>
<evidence type="ECO:0000313" key="3">
    <source>
        <dbReference type="Proteomes" id="UP001159428"/>
    </source>
</evidence>
<accession>A0AAU9X966</accession>
<dbReference type="AlphaFoldDB" id="A0AAU9X966"/>
<name>A0AAU9X966_9CNID</name>
<keyword evidence="1" id="KW-0812">Transmembrane</keyword>